<dbReference type="Proteomes" id="UP000321945">
    <property type="component" value="Unassembled WGS sequence"/>
</dbReference>
<name>A0A5C6YK02_9FLAO</name>
<proteinExistence type="predicted"/>
<feature type="transmembrane region" description="Helical" evidence="1">
    <location>
        <begin position="21"/>
        <end position="39"/>
    </location>
</feature>
<dbReference type="EMBL" id="VORU01000031">
    <property type="protein sequence ID" value="TXD67780.1"/>
    <property type="molecule type" value="Genomic_DNA"/>
</dbReference>
<sequence length="75" mass="8771">MEIEEEKPEKEWFAKNILIRLFTYPFCLFLIGINIFLIIPNGQYLLAIGSLTMVSFYIIADLKMILRRKTTGNNV</sequence>
<keyword evidence="3" id="KW-1185">Reference proteome</keyword>
<comment type="caution">
    <text evidence="2">The sequence shown here is derived from an EMBL/GenBank/DDBJ whole genome shotgun (WGS) entry which is preliminary data.</text>
</comment>
<protein>
    <submittedName>
        <fullName evidence="2">Uncharacterized protein</fullName>
    </submittedName>
</protein>
<accession>A0A5C6YK02</accession>
<organism evidence="2 3">
    <name type="scientific">Aequorivita lipolytica</name>
    <dbReference type="NCBI Taxonomy" id="153267"/>
    <lineage>
        <taxon>Bacteria</taxon>
        <taxon>Pseudomonadati</taxon>
        <taxon>Bacteroidota</taxon>
        <taxon>Flavobacteriia</taxon>
        <taxon>Flavobacteriales</taxon>
        <taxon>Flavobacteriaceae</taxon>
        <taxon>Aequorivita</taxon>
    </lineage>
</organism>
<keyword evidence="1" id="KW-0472">Membrane</keyword>
<evidence type="ECO:0000256" key="1">
    <source>
        <dbReference type="SAM" id="Phobius"/>
    </source>
</evidence>
<keyword evidence="1" id="KW-1133">Transmembrane helix</keyword>
<dbReference type="AlphaFoldDB" id="A0A5C6YK02"/>
<keyword evidence="1" id="KW-0812">Transmembrane</keyword>
<evidence type="ECO:0000313" key="3">
    <source>
        <dbReference type="Proteomes" id="UP000321945"/>
    </source>
</evidence>
<gene>
    <name evidence="2" type="ORF">ESV24_15120</name>
</gene>
<evidence type="ECO:0000313" key="2">
    <source>
        <dbReference type="EMBL" id="TXD67780.1"/>
    </source>
</evidence>
<feature type="transmembrane region" description="Helical" evidence="1">
    <location>
        <begin position="45"/>
        <end position="66"/>
    </location>
</feature>
<reference evidence="2 3" key="1">
    <citation type="submission" date="2019-08" db="EMBL/GenBank/DDBJ databases">
        <title>Genome of Aequorivita lipolytica Y10-2 (type strain).</title>
        <authorList>
            <person name="Bowman J.P."/>
        </authorList>
    </citation>
    <scope>NUCLEOTIDE SEQUENCE [LARGE SCALE GENOMIC DNA]</scope>
    <source>
        <strain evidence="2 3">Y10-2</strain>
    </source>
</reference>